<evidence type="ECO:0000256" key="2">
    <source>
        <dbReference type="ARBA" id="ARBA00022803"/>
    </source>
</evidence>
<proteinExistence type="predicted"/>
<organism evidence="6 7">
    <name type="scientific">Hymenobacter ginkgonis</name>
    <dbReference type="NCBI Taxonomy" id="2682976"/>
    <lineage>
        <taxon>Bacteria</taxon>
        <taxon>Pseudomonadati</taxon>
        <taxon>Bacteroidota</taxon>
        <taxon>Cytophagia</taxon>
        <taxon>Cytophagales</taxon>
        <taxon>Hymenobacteraceae</taxon>
        <taxon>Hymenobacter</taxon>
    </lineage>
</organism>
<keyword evidence="2 3" id="KW-0802">TPR repeat</keyword>
<accession>A0A7K1THU2</accession>
<dbReference type="EMBL" id="WQKZ01000004">
    <property type="protein sequence ID" value="MVN78000.1"/>
    <property type="molecule type" value="Genomic_DNA"/>
</dbReference>
<feature type="compositionally biased region" description="Low complexity" evidence="4">
    <location>
        <begin position="113"/>
        <end position="125"/>
    </location>
</feature>
<keyword evidence="5" id="KW-1133">Transmembrane helix</keyword>
<evidence type="ECO:0000313" key="6">
    <source>
        <dbReference type="EMBL" id="MVN78000.1"/>
    </source>
</evidence>
<dbReference type="InterPro" id="IPR011990">
    <property type="entry name" value="TPR-like_helical_dom_sf"/>
</dbReference>
<dbReference type="SUPFAM" id="SSF48452">
    <property type="entry name" value="TPR-like"/>
    <property type="match status" value="1"/>
</dbReference>
<protein>
    <submittedName>
        <fullName evidence="6">Tetratricopeptide repeat protein</fullName>
    </submittedName>
</protein>
<keyword evidence="1" id="KW-0677">Repeat</keyword>
<keyword evidence="5" id="KW-0472">Membrane</keyword>
<gene>
    <name evidence="6" type="ORF">GO988_16845</name>
</gene>
<sequence>MRAPTPTYGWAGSFATHHPIILLLYPSSGMASVSRTGTHQLLLLAGAIALAGGLYALPKGIVKPKAGKAELNQDAAQTATRDGGGMATNGSKADDSSGPRPAETGTVGGEGGATAAAPHTQATPAQRQELNTLLAQYKAGANAATRRPVAITLAERYATVQRFDSAGYYLATVATAQPSEKAWQQAADAYFQAYSFAASDERKKMLGGKAMELYDKVLAANPSNLDAKTNLGMAYMSSDNPVRGITLLREVLEQDPKNEKVLYNLGILAMQSNQLDRAAERFGELVKVNPTNVNGQFYLGIALSRTNKPAEARQALLKAKSLSNDPALAASVDETLAKLK</sequence>
<dbReference type="InterPro" id="IPR051685">
    <property type="entry name" value="Ycf3/AcsC/BcsC/TPR_MFPF"/>
</dbReference>
<keyword evidence="7" id="KW-1185">Reference proteome</keyword>
<evidence type="ECO:0000256" key="3">
    <source>
        <dbReference type="PROSITE-ProRule" id="PRU00339"/>
    </source>
</evidence>
<dbReference type="PROSITE" id="PS50005">
    <property type="entry name" value="TPR"/>
    <property type="match status" value="2"/>
</dbReference>
<dbReference type="Proteomes" id="UP000441336">
    <property type="component" value="Unassembled WGS sequence"/>
</dbReference>
<dbReference type="InterPro" id="IPR019734">
    <property type="entry name" value="TPR_rpt"/>
</dbReference>
<feature type="transmembrane region" description="Helical" evidence="5">
    <location>
        <begin position="37"/>
        <end position="57"/>
    </location>
</feature>
<dbReference type="PANTHER" id="PTHR44943">
    <property type="entry name" value="CELLULOSE SYNTHASE OPERON PROTEIN C"/>
    <property type="match status" value="1"/>
</dbReference>
<reference evidence="6 7" key="1">
    <citation type="submission" date="2019-12" db="EMBL/GenBank/DDBJ databases">
        <title>Hymenobacter sp. HMF4947 Genome sequencing and assembly.</title>
        <authorList>
            <person name="Kang H."/>
            <person name="Cha I."/>
            <person name="Kim H."/>
            <person name="Joh K."/>
        </authorList>
    </citation>
    <scope>NUCLEOTIDE SEQUENCE [LARGE SCALE GENOMIC DNA]</scope>
    <source>
        <strain evidence="6 7">HMF4947</strain>
    </source>
</reference>
<dbReference type="Pfam" id="PF13432">
    <property type="entry name" value="TPR_16"/>
    <property type="match status" value="1"/>
</dbReference>
<feature type="region of interest" description="Disordered" evidence="4">
    <location>
        <begin position="72"/>
        <end position="125"/>
    </location>
</feature>
<evidence type="ECO:0000256" key="1">
    <source>
        <dbReference type="ARBA" id="ARBA00022737"/>
    </source>
</evidence>
<dbReference type="Pfam" id="PF14559">
    <property type="entry name" value="TPR_19"/>
    <property type="match status" value="1"/>
</dbReference>
<dbReference type="Gene3D" id="1.25.40.10">
    <property type="entry name" value="Tetratricopeptide repeat domain"/>
    <property type="match status" value="1"/>
</dbReference>
<evidence type="ECO:0000313" key="7">
    <source>
        <dbReference type="Proteomes" id="UP000441336"/>
    </source>
</evidence>
<name>A0A7K1THU2_9BACT</name>
<comment type="caution">
    <text evidence="6">The sequence shown here is derived from an EMBL/GenBank/DDBJ whole genome shotgun (WGS) entry which is preliminary data.</text>
</comment>
<evidence type="ECO:0000256" key="4">
    <source>
        <dbReference type="SAM" id="MobiDB-lite"/>
    </source>
</evidence>
<feature type="repeat" description="TPR" evidence="3">
    <location>
        <begin position="225"/>
        <end position="258"/>
    </location>
</feature>
<dbReference type="AlphaFoldDB" id="A0A7K1THU2"/>
<keyword evidence="5" id="KW-0812">Transmembrane</keyword>
<dbReference type="PANTHER" id="PTHR44943:SF8">
    <property type="entry name" value="TPR REPEAT-CONTAINING PROTEIN MJ0263"/>
    <property type="match status" value="1"/>
</dbReference>
<evidence type="ECO:0000256" key="5">
    <source>
        <dbReference type="SAM" id="Phobius"/>
    </source>
</evidence>
<dbReference type="SMART" id="SM00028">
    <property type="entry name" value="TPR"/>
    <property type="match status" value="4"/>
</dbReference>
<feature type="repeat" description="TPR" evidence="3">
    <location>
        <begin position="259"/>
        <end position="292"/>
    </location>
</feature>